<dbReference type="EMBL" id="LN679158">
    <property type="protein sequence ID" value="CEL61573.1"/>
    <property type="molecule type" value="Genomic_DNA"/>
</dbReference>
<protein>
    <submittedName>
        <fullName evidence="1">Uncharacterized protein</fullName>
    </submittedName>
</protein>
<name>A0A0B7FZB6_THACB</name>
<proteinExistence type="predicted"/>
<keyword evidence="2" id="KW-1185">Reference proteome</keyword>
<evidence type="ECO:0000313" key="2">
    <source>
        <dbReference type="Proteomes" id="UP000059188"/>
    </source>
</evidence>
<dbReference type="Proteomes" id="UP000059188">
    <property type="component" value="Unassembled WGS sequence"/>
</dbReference>
<dbReference type="AlphaFoldDB" id="A0A0B7FZB6"/>
<reference evidence="1 2" key="1">
    <citation type="submission" date="2014-11" db="EMBL/GenBank/DDBJ databases">
        <authorList>
            <person name="Wibberg Daniel"/>
        </authorList>
    </citation>
    <scope>NUCLEOTIDE SEQUENCE [LARGE SCALE GENOMIC DNA]</scope>
    <source>
        <strain evidence="1">Rhizoctonia solani AG1-IB 7/3/14</strain>
    </source>
</reference>
<evidence type="ECO:0000313" key="1">
    <source>
        <dbReference type="EMBL" id="CEL61573.1"/>
    </source>
</evidence>
<sequence>MAGDTDRILDLTDWGNAANGTLISSTCRTRHTGATKHMVWKFEHLSDETGEETPAQTQTQEALSRSEEIIEAQAAEIQFLRRLVLDLRQDVARMTS</sequence>
<accession>A0A0B7FZB6</accession>
<organism evidence="1 2">
    <name type="scientific">Thanatephorus cucumeris (strain AG1-IB / isolate 7/3/14)</name>
    <name type="common">Lettuce bottom rot fungus</name>
    <name type="synonym">Rhizoctonia solani</name>
    <dbReference type="NCBI Taxonomy" id="1108050"/>
    <lineage>
        <taxon>Eukaryota</taxon>
        <taxon>Fungi</taxon>
        <taxon>Dikarya</taxon>
        <taxon>Basidiomycota</taxon>
        <taxon>Agaricomycotina</taxon>
        <taxon>Agaricomycetes</taxon>
        <taxon>Cantharellales</taxon>
        <taxon>Ceratobasidiaceae</taxon>
        <taxon>Rhizoctonia</taxon>
        <taxon>Rhizoctonia solani AG-1</taxon>
    </lineage>
</organism>
<gene>
    <name evidence="1" type="ORF">RSOLAG1IB_10136</name>
</gene>